<sequence length="291" mass="31578">MKRTTSVALGLLVWPALASAQNFDDVEIRAIPVTENIYMLTGSGGNIGVSIGDDGTIIVDDQFAPLTDTIVAAIAQLTDNPVSFVVNSHFHYDHTDGNENFGRAGALIVAQDNSRQRMATDQVLSGSNRPQPAYEEVGLPKITFMESMRFYYNDNTIDIIHTGPGHTDGDAQVYFRDSNVIHTGDMFVRYGLPYIDHGNGGSLDGMIDALWAIAGLIDDQTIIIPGHGQLSRRTDLLEFRAMLATIRDRIKSGIARGLSVEQVIASNPARGYADPGGGTPGWVTTAYESYR</sequence>
<organism evidence="2">
    <name type="scientific">marine metagenome</name>
    <dbReference type="NCBI Taxonomy" id="408172"/>
    <lineage>
        <taxon>unclassified sequences</taxon>
        <taxon>metagenomes</taxon>
        <taxon>ecological metagenomes</taxon>
    </lineage>
</organism>
<proteinExistence type="predicted"/>
<dbReference type="InterPro" id="IPR001279">
    <property type="entry name" value="Metallo-B-lactamas"/>
</dbReference>
<evidence type="ECO:0000259" key="1">
    <source>
        <dbReference type="SMART" id="SM00849"/>
    </source>
</evidence>
<gene>
    <name evidence="2" type="ORF">METZ01_LOCUS17385</name>
</gene>
<dbReference type="InterPro" id="IPR036866">
    <property type="entry name" value="RibonucZ/Hydroxyglut_hydro"/>
</dbReference>
<evidence type="ECO:0000313" key="2">
    <source>
        <dbReference type="EMBL" id="SUZ64531.1"/>
    </source>
</evidence>
<dbReference type="SUPFAM" id="SSF56281">
    <property type="entry name" value="Metallo-hydrolase/oxidoreductase"/>
    <property type="match status" value="1"/>
</dbReference>
<protein>
    <recommendedName>
        <fullName evidence="1">Metallo-beta-lactamase domain-containing protein</fullName>
    </recommendedName>
</protein>
<dbReference type="InterPro" id="IPR050855">
    <property type="entry name" value="NDM-1-like"/>
</dbReference>
<dbReference type="AlphaFoldDB" id="A0A381PC15"/>
<feature type="domain" description="Metallo-beta-lactamase" evidence="1">
    <location>
        <begin position="44"/>
        <end position="227"/>
    </location>
</feature>
<name>A0A381PC15_9ZZZZ</name>
<dbReference type="PANTHER" id="PTHR42951:SF4">
    <property type="entry name" value="ACYL-COENZYME A THIOESTERASE MBLAC2"/>
    <property type="match status" value="1"/>
</dbReference>
<dbReference type="Pfam" id="PF00753">
    <property type="entry name" value="Lactamase_B"/>
    <property type="match status" value="1"/>
</dbReference>
<dbReference type="SMART" id="SM00849">
    <property type="entry name" value="Lactamase_B"/>
    <property type="match status" value="1"/>
</dbReference>
<dbReference type="EMBL" id="UINC01000937">
    <property type="protein sequence ID" value="SUZ64531.1"/>
    <property type="molecule type" value="Genomic_DNA"/>
</dbReference>
<dbReference type="CDD" id="cd16282">
    <property type="entry name" value="metallo-hydrolase-like_MBL-fold"/>
    <property type="match status" value="1"/>
</dbReference>
<reference evidence="2" key="1">
    <citation type="submission" date="2018-05" db="EMBL/GenBank/DDBJ databases">
        <authorList>
            <person name="Lanie J.A."/>
            <person name="Ng W.-L."/>
            <person name="Kazmierczak K.M."/>
            <person name="Andrzejewski T.M."/>
            <person name="Davidsen T.M."/>
            <person name="Wayne K.J."/>
            <person name="Tettelin H."/>
            <person name="Glass J.I."/>
            <person name="Rusch D."/>
            <person name="Podicherti R."/>
            <person name="Tsui H.-C.T."/>
            <person name="Winkler M.E."/>
        </authorList>
    </citation>
    <scope>NUCLEOTIDE SEQUENCE</scope>
</reference>
<dbReference type="PANTHER" id="PTHR42951">
    <property type="entry name" value="METALLO-BETA-LACTAMASE DOMAIN-CONTAINING"/>
    <property type="match status" value="1"/>
</dbReference>
<accession>A0A381PC15</accession>
<dbReference type="Gene3D" id="3.60.15.10">
    <property type="entry name" value="Ribonuclease Z/Hydroxyacylglutathione hydrolase-like"/>
    <property type="match status" value="1"/>
</dbReference>